<evidence type="ECO:0000256" key="5">
    <source>
        <dbReference type="ARBA" id="ARBA00023187"/>
    </source>
</evidence>
<evidence type="ECO:0000256" key="6">
    <source>
        <dbReference type="ARBA" id="ARBA00023242"/>
    </source>
</evidence>
<evidence type="ECO:0000256" key="3">
    <source>
        <dbReference type="ARBA" id="ARBA00022664"/>
    </source>
</evidence>
<evidence type="ECO:0000256" key="8">
    <source>
        <dbReference type="SAM" id="MobiDB-lite"/>
    </source>
</evidence>
<dbReference type="GO" id="GO:0000398">
    <property type="term" value="P:mRNA splicing, via spliceosome"/>
    <property type="evidence" value="ECO:0007669"/>
    <property type="project" value="UniProtKB-UniRule"/>
</dbReference>
<dbReference type="GO" id="GO:0000974">
    <property type="term" value="C:Prp19 complex"/>
    <property type="evidence" value="ECO:0007669"/>
    <property type="project" value="TreeGrafter"/>
</dbReference>
<proteinExistence type="inferred from homology"/>
<evidence type="ECO:0000256" key="4">
    <source>
        <dbReference type="ARBA" id="ARBA00022728"/>
    </source>
</evidence>
<evidence type="ECO:0000256" key="1">
    <source>
        <dbReference type="ARBA" id="ARBA00004123"/>
    </source>
</evidence>
<dbReference type="Pfam" id="PF08231">
    <property type="entry name" value="SYF2"/>
    <property type="match status" value="1"/>
</dbReference>
<reference evidence="9" key="1">
    <citation type="submission" date="2021-01" db="EMBL/GenBank/DDBJ databases">
        <authorList>
            <person name="Corre E."/>
            <person name="Pelletier E."/>
            <person name="Niang G."/>
            <person name="Scheremetjew M."/>
            <person name="Finn R."/>
            <person name="Kale V."/>
            <person name="Holt S."/>
            <person name="Cochrane G."/>
            <person name="Meng A."/>
            <person name="Brown T."/>
            <person name="Cohen L."/>
        </authorList>
    </citation>
    <scope>NUCLEOTIDE SEQUENCE</scope>
    <source>
        <strain evidence="9">CCMP 2712</strain>
    </source>
</reference>
<keyword evidence="6 7" id="KW-0539">Nucleus</keyword>
<feature type="compositionally biased region" description="Basic and acidic residues" evidence="8">
    <location>
        <begin position="27"/>
        <end position="68"/>
    </location>
</feature>
<keyword evidence="5 7" id="KW-0508">mRNA splicing</keyword>
<keyword evidence="4 7" id="KW-0747">Spliceosome</keyword>
<evidence type="ECO:0000256" key="2">
    <source>
        <dbReference type="ARBA" id="ARBA00010028"/>
    </source>
</evidence>
<organism evidence="9">
    <name type="scientific">Guillardia theta</name>
    <name type="common">Cryptophyte</name>
    <name type="synonym">Cryptomonas phi</name>
    <dbReference type="NCBI Taxonomy" id="55529"/>
    <lineage>
        <taxon>Eukaryota</taxon>
        <taxon>Cryptophyceae</taxon>
        <taxon>Pyrenomonadales</taxon>
        <taxon>Geminigeraceae</taxon>
        <taxon>Guillardia</taxon>
    </lineage>
</organism>
<comment type="subunit">
    <text evidence="7">May be part of a spliceosome complex.</text>
</comment>
<dbReference type="GO" id="GO:0071014">
    <property type="term" value="C:post-mRNA release spliceosomal complex"/>
    <property type="evidence" value="ECO:0007669"/>
    <property type="project" value="TreeGrafter"/>
</dbReference>
<dbReference type="GO" id="GO:0071013">
    <property type="term" value="C:catalytic step 2 spliceosome"/>
    <property type="evidence" value="ECO:0007669"/>
    <property type="project" value="TreeGrafter"/>
</dbReference>
<gene>
    <name evidence="9" type="ORF">GTHE00462_LOCUS21060</name>
</gene>
<keyword evidence="3 7" id="KW-0507">mRNA processing</keyword>
<dbReference type="PANTHER" id="PTHR13264">
    <property type="entry name" value="GCIP-INTERACTING PROTEIN P29"/>
    <property type="match status" value="1"/>
</dbReference>
<accession>A0A7S4NV55</accession>
<dbReference type="PANTHER" id="PTHR13264:SF5">
    <property type="entry name" value="PRE-MRNA-SPLICING FACTOR SYF2"/>
    <property type="match status" value="1"/>
</dbReference>
<sequence>MAEAGAIAGMTEKQRKLFELRMRMNEGRKLNHMEVAAEKRRATDPAGEAKRQKELSEARAEKRKKEAAEADDDSQEVDKRLLVTLEQAESMEKKKEKKEKGKAAFGWDVFNQDTLYKAHKKRIKKLQPDIESYEAAKANDKDFFRDANSLSYGGAGYQPPTEKVEAMVEDLLDAAERRNKFSRRRPEVFEADVDYINDRNKHFNKKIDRAFGDYTKVAVCLLTFPAELVLPGHQRESRERNSFVNQLLLVSRNRRYIIRTCLRSFHAFLVPPTV</sequence>
<dbReference type="AlphaFoldDB" id="A0A7S4NV55"/>
<dbReference type="EMBL" id="HBKN01027213">
    <property type="protein sequence ID" value="CAE2310449.1"/>
    <property type="molecule type" value="Transcribed_RNA"/>
</dbReference>
<comment type="subcellular location">
    <subcellularLocation>
        <location evidence="1 7">Nucleus</location>
    </subcellularLocation>
</comment>
<protein>
    <recommendedName>
        <fullName evidence="7">Pre-mRNA-splicing factor SYF2</fullName>
    </recommendedName>
</protein>
<evidence type="ECO:0000256" key="7">
    <source>
        <dbReference type="RuleBase" id="RU367148"/>
    </source>
</evidence>
<feature type="region of interest" description="Disordered" evidence="8">
    <location>
        <begin position="27"/>
        <end position="80"/>
    </location>
</feature>
<name>A0A7S4NV55_GUITH</name>
<comment type="function">
    <text evidence="7">Involved in pre-mRNA splicing.</text>
</comment>
<dbReference type="InterPro" id="IPR013260">
    <property type="entry name" value="mRNA_splic_SYF2"/>
</dbReference>
<comment type="similarity">
    <text evidence="2 7">Belongs to the SYF2 family.</text>
</comment>
<evidence type="ECO:0000313" key="9">
    <source>
        <dbReference type="EMBL" id="CAE2310449.1"/>
    </source>
</evidence>